<comment type="caution">
    <text evidence="2">The sequence shown here is derived from an EMBL/GenBank/DDBJ whole genome shotgun (WGS) entry which is preliminary data.</text>
</comment>
<evidence type="ECO:0000313" key="2">
    <source>
        <dbReference type="EMBL" id="MFD2258998.1"/>
    </source>
</evidence>
<keyword evidence="3" id="KW-1185">Reference proteome</keyword>
<accession>A0ABW5DD55</accession>
<protein>
    <submittedName>
        <fullName evidence="2">Uncharacterized protein</fullName>
    </submittedName>
</protein>
<organism evidence="2 3">
    <name type="scientific">Chelativorans composti</name>
    <dbReference type="NCBI Taxonomy" id="768533"/>
    <lineage>
        <taxon>Bacteria</taxon>
        <taxon>Pseudomonadati</taxon>
        <taxon>Pseudomonadota</taxon>
        <taxon>Alphaproteobacteria</taxon>
        <taxon>Hyphomicrobiales</taxon>
        <taxon>Phyllobacteriaceae</taxon>
        <taxon>Chelativorans</taxon>
    </lineage>
</organism>
<dbReference type="EMBL" id="JBHUIR010000017">
    <property type="protein sequence ID" value="MFD2258998.1"/>
    <property type="molecule type" value="Genomic_DNA"/>
</dbReference>
<proteinExistence type="predicted"/>
<reference evidence="3" key="1">
    <citation type="journal article" date="2019" name="Int. J. Syst. Evol. Microbiol.">
        <title>The Global Catalogue of Microorganisms (GCM) 10K type strain sequencing project: providing services to taxonomists for standard genome sequencing and annotation.</title>
        <authorList>
            <consortium name="The Broad Institute Genomics Platform"/>
            <consortium name="The Broad Institute Genome Sequencing Center for Infectious Disease"/>
            <person name="Wu L."/>
            <person name="Ma J."/>
        </authorList>
    </citation>
    <scope>NUCLEOTIDE SEQUENCE [LARGE SCALE GENOMIC DNA]</scope>
    <source>
        <strain evidence="3">KCTC 23707</strain>
    </source>
</reference>
<sequence>MWDTVLKVIEFVQSKADFVTALATVALVYATWVLARETRILSRATSQPHVTATLEPNVWSARYVDLIVSNSGNGVAYDIEINLDPPLPKGSRHRKSLDASLTQISILRPSQSLHSNICDFIEVSNKKYKVTVRWKRHPKSKRRESLSYELSMSDYSNVSYLVSRSPLTKIADEVQKLRKDWGLVARGIKRIQADIYSANDRLEEERMREELFQQIGDECDREA</sequence>
<dbReference type="Proteomes" id="UP001597373">
    <property type="component" value="Unassembled WGS sequence"/>
</dbReference>
<dbReference type="RefSeq" id="WP_345100318.1">
    <property type="nucleotide sequence ID" value="NZ_BAABGS010000074.1"/>
</dbReference>
<feature type="transmembrane region" description="Helical" evidence="1">
    <location>
        <begin position="18"/>
        <end position="35"/>
    </location>
</feature>
<evidence type="ECO:0000256" key="1">
    <source>
        <dbReference type="SAM" id="Phobius"/>
    </source>
</evidence>
<gene>
    <name evidence="2" type="ORF">ACFSMZ_04380</name>
</gene>
<keyword evidence="1" id="KW-0472">Membrane</keyword>
<keyword evidence="1" id="KW-0812">Transmembrane</keyword>
<name>A0ABW5DD55_9HYPH</name>
<keyword evidence="1" id="KW-1133">Transmembrane helix</keyword>
<evidence type="ECO:0000313" key="3">
    <source>
        <dbReference type="Proteomes" id="UP001597373"/>
    </source>
</evidence>